<dbReference type="RefSeq" id="WP_235050472.1">
    <property type="nucleotide sequence ID" value="NZ_JAKFHA010000001.1"/>
</dbReference>
<dbReference type="InterPro" id="IPR005829">
    <property type="entry name" value="Sugar_transporter_CS"/>
</dbReference>
<evidence type="ECO:0000256" key="1">
    <source>
        <dbReference type="ARBA" id="ARBA00004651"/>
    </source>
</evidence>
<keyword evidence="5 6" id="KW-0472">Membrane</keyword>
<dbReference type="EMBL" id="JAKFHA010000001">
    <property type="protein sequence ID" value="MCF2526157.1"/>
    <property type="molecule type" value="Genomic_DNA"/>
</dbReference>
<dbReference type="InterPro" id="IPR011701">
    <property type="entry name" value="MFS"/>
</dbReference>
<dbReference type="InterPro" id="IPR020846">
    <property type="entry name" value="MFS_dom"/>
</dbReference>
<feature type="transmembrane region" description="Helical" evidence="6">
    <location>
        <begin position="121"/>
        <end position="144"/>
    </location>
</feature>
<dbReference type="Pfam" id="PF07690">
    <property type="entry name" value="MFS_1"/>
    <property type="match status" value="1"/>
</dbReference>
<feature type="transmembrane region" description="Helical" evidence="6">
    <location>
        <begin position="150"/>
        <end position="170"/>
    </location>
</feature>
<evidence type="ECO:0000256" key="3">
    <source>
        <dbReference type="ARBA" id="ARBA00022692"/>
    </source>
</evidence>
<dbReference type="Gene3D" id="1.20.1250.20">
    <property type="entry name" value="MFS general substrate transporter like domains"/>
    <property type="match status" value="1"/>
</dbReference>
<feature type="transmembrane region" description="Helical" evidence="6">
    <location>
        <begin position="351"/>
        <end position="375"/>
    </location>
</feature>
<dbReference type="GO" id="GO:0022857">
    <property type="term" value="F:transmembrane transporter activity"/>
    <property type="evidence" value="ECO:0007669"/>
    <property type="project" value="InterPro"/>
</dbReference>
<sequence length="389" mass="39605">MVNQFTINAGFYMLMPYLAAHLAGPLGLAGWAVGFVLGVRNLSQQGLFLLGGALADRFGRKPLIIAGCALRTGGFALLAVAGSLPALVAASAATGFAGALFNPAVRATLAHAAGPERRVAAFALFNVFYQAGMLAGPLIGLALLAADFEAVATCAALVFGALTLLQVRLLPPDQPSEGAPVRVLEAWRSVLGNRRFLAFSAAMTGTYVLSFQVYLALPLQAGRALGDRGDAATTGLFAVSALAGVLGQTRLTGYARERWGPGQAVARGAALMGLAFVPLLFSGGLTALLLTTALLAVGAALSYPFEMDTVVRLSGDRLVATHYGLYNTVCGLGIALGTVATGALWDAADGAGLLWLPWAFMAATGLACAAAVAALERSGRLAVPVSGAG</sequence>
<dbReference type="InterPro" id="IPR052425">
    <property type="entry name" value="Uncharacterized_MFS-type"/>
</dbReference>
<feature type="transmembrane region" description="Helical" evidence="6">
    <location>
        <begin position="325"/>
        <end position="345"/>
    </location>
</feature>
<proteinExistence type="predicted"/>
<dbReference type="PANTHER" id="PTHR42688">
    <property type="entry name" value="CONSERVED PROTEIN"/>
    <property type="match status" value="1"/>
</dbReference>
<evidence type="ECO:0000313" key="8">
    <source>
        <dbReference type="EMBL" id="MCF2526157.1"/>
    </source>
</evidence>
<evidence type="ECO:0000256" key="2">
    <source>
        <dbReference type="ARBA" id="ARBA00022475"/>
    </source>
</evidence>
<organism evidence="8 9">
    <name type="scientific">Yinghuangia soli</name>
    <dbReference type="NCBI Taxonomy" id="2908204"/>
    <lineage>
        <taxon>Bacteria</taxon>
        <taxon>Bacillati</taxon>
        <taxon>Actinomycetota</taxon>
        <taxon>Actinomycetes</taxon>
        <taxon>Kitasatosporales</taxon>
        <taxon>Streptomycetaceae</taxon>
        <taxon>Yinghuangia</taxon>
    </lineage>
</organism>
<comment type="subcellular location">
    <subcellularLocation>
        <location evidence="1">Cell membrane</location>
        <topology evidence="1">Multi-pass membrane protein</topology>
    </subcellularLocation>
</comment>
<name>A0AA41U078_9ACTN</name>
<dbReference type="Proteomes" id="UP001165378">
    <property type="component" value="Unassembled WGS sequence"/>
</dbReference>
<protein>
    <submittedName>
        <fullName evidence="8">MFS transporter</fullName>
    </submittedName>
</protein>
<evidence type="ECO:0000256" key="5">
    <source>
        <dbReference type="ARBA" id="ARBA00023136"/>
    </source>
</evidence>
<evidence type="ECO:0000313" key="9">
    <source>
        <dbReference type="Proteomes" id="UP001165378"/>
    </source>
</evidence>
<keyword evidence="4 6" id="KW-1133">Transmembrane helix</keyword>
<feature type="transmembrane region" description="Helical" evidence="6">
    <location>
        <begin position="87"/>
        <end position="109"/>
    </location>
</feature>
<comment type="caution">
    <text evidence="8">The sequence shown here is derived from an EMBL/GenBank/DDBJ whole genome shotgun (WGS) entry which is preliminary data.</text>
</comment>
<dbReference type="PANTHER" id="PTHR42688:SF1">
    <property type="entry name" value="BLR5212 PROTEIN"/>
    <property type="match status" value="1"/>
</dbReference>
<accession>A0AA41U078</accession>
<keyword evidence="2" id="KW-1003">Cell membrane</keyword>
<dbReference type="SUPFAM" id="SSF103473">
    <property type="entry name" value="MFS general substrate transporter"/>
    <property type="match status" value="1"/>
</dbReference>
<dbReference type="AlphaFoldDB" id="A0AA41U078"/>
<feature type="transmembrane region" description="Helical" evidence="6">
    <location>
        <begin position="20"/>
        <end position="42"/>
    </location>
</feature>
<evidence type="ECO:0000256" key="4">
    <source>
        <dbReference type="ARBA" id="ARBA00022989"/>
    </source>
</evidence>
<feature type="transmembrane region" description="Helical" evidence="6">
    <location>
        <begin position="231"/>
        <end position="252"/>
    </location>
</feature>
<dbReference type="PROSITE" id="PS00216">
    <property type="entry name" value="SUGAR_TRANSPORT_1"/>
    <property type="match status" value="1"/>
</dbReference>
<evidence type="ECO:0000259" key="7">
    <source>
        <dbReference type="PROSITE" id="PS50850"/>
    </source>
</evidence>
<dbReference type="InterPro" id="IPR036259">
    <property type="entry name" value="MFS_trans_sf"/>
</dbReference>
<evidence type="ECO:0000256" key="6">
    <source>
        <dbReference type="SAM" id="Phobius"/>
    </source>
</evidence>
<feature type="domain" description="Major facilitator superfamily (MFS) profile" evidence="7">
    <location>
        <begin position="1"/>
        <end position="382"/>
    </location>
</feature>
<gene>
    <name evidence="8" type="ORF">LZ495_02825</name>
</gene>
<dbReference type="GO" id="GO:0005886">
    <property type="term" value="C:plasma membrane"/>
    <property type="evidence" value="ECO:0007669"/>
    <property type="project" value="UniProtKB-SubCell"/>
</dbReference>
<keyword evidence="9" id="KW-1185">Reference proteome</keyword>
<reference evidence="8" key="1">
    <citation type="submission" date="2022-01" db="EMBL/GenBank/DDBJ databases">
        <title>Genome-Based Taxonomic Classification of the Phylum Actinobacteria.</title>
        <authorList>
            <person name="Gao Y."/>
        </authorList>
    </citation>
    <scope>NUCLEOTIDE SEQUENCE</scope>
    <source>
        <strain evidence="8">KLBMP 8922</strain>
    </source>
</reference>
<dbReference type="PROSITE" id="PS50850">
    <property type="entry name" value="MFS"/>
    <property type="match status" value="1"/>
</dbReference>
<keyword evidence="3 6" id="KW-0812">Transmembrane</keyword>
<feature type="transmembrane region" description="Helical" evidence="6">
    <location>
        <begin position="196"/>
        <end position="219"/>
    </location>
</feature>